<reference evidence="2 3" key="1">
    <citation type="submission" date="2015-11" db="EMBL/GenBank/DDBJ databases">
        <title>Draft genome sequence of Paramesorhizobium deserti A-3-E, a strain highly resistant to diverse beta-lactam antibiotics.</title>
        <authorList>
            <person name="Lv R."/>
            <person name="Yang X."/>
            <person name="Fang N."/>
            <person name="Guo J."/>
            <person name="Luo X."/>
            <person name="Peng F."/>
            <person name="Yang R."/>
            <person name="Cui Y."/>
            <person name="Fang C."/>
            <person name="Song Y."/>
        </authorList>
    </citation>
    <scope>NUCLEOTIDE SEQUENCE [LARGE SCALE GENOMIC DNA]</scope>
    <source>
        <strain evidence="2 3">A-3-E</strain>
    </source>
</reference>
<dbReference type="EMBL" id="LNTU01000040">
    <property type="protein sequence ID" value="KXF74893.1"/>
    <property type="molecule type" value="Genomic_DNA"/>
</dbReference>
<protein>
    <submittedName>
        <fullName evidence="2">Uncharacterized protein</fullName>
    </submittedName>
</protein>
<evidence type="ECO:0000256" key="1">
    <source>
        <dbReference type="SAM" id="MobiDB-lite"/>
    </source>
</evidence>
<dbReference type="AlphaFoldDB" id="A0A135HP68"/>
<evidence type="ECO:0000313" key="3">
    <source>
        <dbReference type="Proteomes" id="UP000070107"/>
    </source>
</evidence>
<keyword evidence="3" id="KW-1185">Reference proteome</keyword>
<feature type="region of interest" description="Disordered" evidence="1">
    <location>
        <begin position="104"/>
        <end position="125"/>
    </location>
</feature>
<name>A0A135HP68_9HYPH</name>
<dbReference type="STRING" id="1494590.ATN84_21980"/>
<sequence length="125" mass="13852">MQWLWTMRLRSLITCLLSIFAILGILTAPMAIPSDAAAMAIEPMAHMDMSAMQNDISCCLDQKQSVPDCQKSCPLATICMAKCFPGIAQREFGTLRIEARSKINPYSDPFLDPTTGYPPDRPPRT</sequence>
<proteinExistence type="predicted"/>
<gene>
    <name evidence="2" type="ORF">ATN84_21980</name>
</gene>
<comment type="caution">
    <text evidence="2">The sequence shown here is derived from an EMBL/GenBank/DDBJ whole genome shotgun (WGS) entry which is preliminary data.</text>
</comment>
<accession>A0A135HP68</accession>
<organism evidence="2 3">
    <name type="scientific">Paramesorhizobium deserti</name>
    <dbReference type="NCBI Taxonomy" id="1494590"/>
    <lineage>
        <taxon>Bacteria</taxon>
        <taxon>Pseudomonadati</taxon>
        <taxon>Pseudomonadota</taxon>
        <taxon>Alphaproteobacteria</taxon>
        <taxon>Hyphomicrobiales</taxon>
        <taxon>Phyllobacteriaceae</taxon>
        <taxon>Paramesorhizobium</taxon>
    </lineage>
</organism>
<evidence type="ECO:0000313" key="2">
    <source>
        <dbReference type="EMBL" id="KXF74893.1"/>
    </source>
</evidence>
<dbReference type="Proteomes" id="UP000070107">
    <property type="component" value="Unassembled WGS sequence"/>
</dbReference>